<keyword evidence="1" id="KW-0732">Signal</keyword>
<keyword evidence="3" id="KW-1185">Reference proteome</keyword>
<gene>
    <name evidence="2" type="ORF">BO86DRAFT_306091</name>
</gene>
<evidence type="ECO:0000256" key="1">
    <source>
        <dbReference type="SAM" id="SignalP"/>
    </source>
</evidence>
<dbReference type="GeneID" id="37171373"/>
<sequence>MWATQLSWSLVFLSASLWMQAINALPSAWTGSNSSWPKSQPSITRDIAIIGGGSAGTYAAIRLRQMNYSVVVIEKEDHLGGHVNTYTEPTTGIAADYGVLYFEDDPWVRDYFAYFRVPVVKVSVLGQGVMRRVDLRTGASVPLSDGTTLPALAAYAAQLMKYPYLNTGFNLPDPVPEELLLPFGEFIRKYNLDGAVDIIALFNQGVGDLLQQLTLYMMKYFSLGVIRDAVGGFLQPASHNNSELYGAAQRELGNDVLLSSTVTATHREEEEGDGEENWVYLQTRTPAGEQTIQAKKLIVAIQPKLENLDAVDLDPTERNLFGQFNNTCYYTSVAHVPGLPVGMLVLNRATNTPYHIPPQPAVYTMRPTQSPNLTSILYGSVDHMSEADVKEHMTQSVLQLRHAGIPVQAPEFVAYSDHSPFLLTVSADAIRGGFYRDLNALQGHRNTYYMSASFNTHDSAQVWRFIDETLRTHFSQSEECTRS</sequence>
<dbReference type="Gene3D" id="3.50.50.60">
    <property type="entry name" value="FAD/NAD(P)-binding domain"/>
    <property type="match status" value="1"/>
</dbReference>
<name>A0A8T8X8X0_ASPJA</name>
<evidence type="ECO:0000313" key="3">
    <source>
        <dbReference type="Proteomes" id="UP000249497"/>
    </source>
</evidence>
<dbReference type="Pfam" id="PF13450">
    <property type="entry name" value="NAD_binding_8"/>
    <property type="match status" value="1"/>
</dbReference>
<organism evidence="2 3">
    <name type="scientific">Aspergillus japonicus CBS 114.51</name>
    <dbReference type="NCBI Taxonomy" id="1448312"/>
    <lineage>
        <taxon>Eukaryota</taxon>
        <taxon>Fungi</taxon>
        <taxon>Dikarya</taxon>
        <taxon>Ascomycota</taxon>
        <taxon>Pezizomycotina</taxon>
        <taxon>Eurotiomycetes</taxon>
        <taxon>Eurotiomycetidae</taxon>
        <taxon>Eurotiales</taxon>
        <taxon>Aspergillaceae</taxon>
        <taxon>Aspergillus</taxon>
        <taxon>Aspergillus subgen. Circumdati</taxon>
    </lineage>
</organism>
<feature type="signal peptide" evidence="1">
    <location>
        <begin position="1"/>
        <end position="24"/>
    </location>
</feature>
<proteinExistence type="predicted"/>
<dbReference type="SUPFAM" id="SSF51905">
    <property type="entry name" value="FAD/NAD(P)-binding domain"/>
    <property type="match status" value="1"/>
</dbReference>
<dbReference type="EMBL" id="KZ824777">
    <property type="protein sequence ID" value="RAH84578.1"/>
    <property type="molecule type" value="Genomic_DNA"/>
</dbReference>
<dbReference type="Gene3D" id="3.30.70.1990">
    <property type="match status" value="1"/>
</dbReference>
<feature type="chain" id="PRO_5035752400" evidence="1">
    <location>
        <begin position="25"/>
        <end position="483"/>
    </location>
</feature>
<dbReference type="Gene3D" id="1.10.405.20">
    <property type="match status" value="1"/>
</dbReference>
<dbReference type="InterPro" id="IPR036188">
    <property type="entry name" value="FAD/NAD-bd_sf"/>
</dbReference>
<evidence type="ECO:0000313" key="2">
    <source>
        <dbReference type="EMBL" id="RAH84578.1"/>
    </source>
</evidence>
<dbReference type="OrthoDB" id="68575at2759"/>
<dbReference type="Proteomes" id="UP000249497">
    <property type="component" value="Unassembled WGS sequence"/>
</dbReference>
<reference evidence="2 3" key="1">
    <citation type="submission" date="2018-02" db="EMBL/GenBank/DDBJ databases">
        <title>The genomes of Aspergillus section Nigri reveals drivers in fungal speciation.</title>
        <authorList>
            <consortium name="DOE Joint Genome Institute"/>
            <person name="Vesth T.C."/>
            <person name="Nybo J."/>
            <person name="Theobald S."/>
            <person name="Brandl J."/>
            <person name="Frisvad J.C."/>
            <person name="Nielsen K.F."/>
            <person name="Lyhne E.K."/>
            <person name="Kogle M.E."/>
            <person name="Kuo A."/>
            <person name="Riley R."/>
            <person name="Clum A."/>
            <person name="Nolan M."/>
            <person name="Lipzen A."/>
            <person name="Salamov A."/>
            <person name="Henrissat B."/>
            <person name="Wiebenga A."/>
            <person name="De vries R.P."/>
            <person name="Grigoriev I.V."/>
            <person name="Mortensen U.H."/>
            <person name="Andersen M.R."/>
            <person name="Baker S.E."/>
        </authorList>
    </citation>
    <scope>NUCLEOTIDE SEQUENCE [LARGE SCALE GENOMIC DNA]</scope>
    <source>
        <strain evidence="2 3">CBS 114.51</strain>
    </source>
</reference>
<dbReference type="RefSeq" id="XP_025530472.1">
    <property type="nucleotide sequence ID" value="XM_025667681.1"/>
</dbReference>
<dbReference type="AlphaFoldDB" id="A0A8T8X8X0"/>
<accession>A0A8T8X8X0</accession>
<protein>
    <submittedName>
        <fullName evidence="2">Amine oxidase, flavin-containing superfamily</fullName>
    </submittedName>
</protein>